<dbReference type="InterPro" id="IPR011063">
    <property type="entry name" value="TilS/TtcA_N"/>
</dbReference>
<evidence type="ECO:0000256" key="5">
    <source>
        <dbReference type="ARBA" id="ARBA00022840"/>
    </source>
</evidence>
<keyword evidence="3" id="KW-0819">tRNA processing</keyword>
<dbReference type="PANTHER" id="PTHR43033">
    <property type="entry name" value="TRNA(ILE)-LYSIDINE SYNTHASE-RELATED"/>
    <property type="match status" value="1"/>
</dbReference>
<dbReference type="EC" id="6.3.4.19" evidence="1"/>
<dbReference type="InterPro" id="IPR012094">
    <property type="entry name" value="tRNA_Ile_lys_synt"/>
</dbReference>
<name>A0A7D9GZG3_DEKBR</name>
<dbReference type="GO" id="GO:0005524">
    <property type="term" value="F:ATP binding"/>
    <property type="evidence" value="ECO:0007669"/>
    <property type="project" value="UniProtKB-KW"/>
</dbReference>
<keyword evidence="5" id="KW-0067">ATP-binding</keyword>
<evidence type="ECO:0000256" key="2">
    <source>
        <dbReference type="ARBA" id="ARBA00022598"/>
    </source>
</evidence>
<dbReference type="InterPro" id="IPR012795">
    <property type="entry name" value="tRNA_Ile_lys_synt_N"/>
</dbReference>
<dbReference type="Gene3D" id="3.40.50.620">
    <property type="entry name" value="HUPs"/>
    <property type="match status" value="1"/>
</dbReference>
<accession>A0A7D9GZG3</accession>
<evidence type="ECO:0000313" key="9">
    <source>
        <dbReference type="EMBL" id="VUG16768.1"/>
    </source>
</evidence>
<evidence type="ECO:0000313" key="8">
    <source>
        <dbReference type="EMBL" id="QOU22853.1"/>
    </source>
</evidence>
<evidence type="ECO:0000256" key="3">
    <source>
        <dbReference type="ARBA" id="ARBA00022694"/>
    </source>
</evidence>
<keyword evidence="4" id="KW-0547">Nucleotide-binding</keyword>
<dbReference type="GeneID" id="64574963"/>
<reference evidence="8" key="2">
    <citation type="submission" date="2020-10" db="EMBL/GenBank/DDBJ databases">
        <authorList>
            <person name="Palmer J.M."/>
        </authorList>
    </citation>
    <scope>NUCLEOTIDE SEQUENCE</scope>
    <source>
        <strain evidence="8">UCD 2041</strain>
    </source>
</reference>
<organism evidence="9 10">
    <name type="scientific">Dekkera bruxellensis</name>
    <name type="common">Brettanomyces custersii</name>
    <dbReference type="NCBI Taxonomy" id="5007"/>
    <lineage>
        <taxon>Eukaryota</taxon>
        <taxon>Fungi</taxon>
        <taxon>Dikarya</taxon>
        <taxon>Ascomycota</taxon>
        <taxon>Saccharomycotina</taxon>
        <taxon>Pichiomycetes</taxon>
        <taxon>Pichiales</taxon>
        <taxon>Pichiaceae</taxon>
        <taxon>Brettanomyces</taxon>
    </lineage>
</organism>
<dbReference type="EMBL" id="CP063137">
    <property type="protein sequence ID" value="QOU22853.1"/>
    <property type="molecule type" value="Genomic_DNA"/>
</dbReference>
<reference evidence="9 10" key="1">
    <citation type="submission" date="2019-07" db="EMBL/GenBank/DDBJ databases">
        <authorList>
            <person name="Friedrich A."/>
            <person name="Schacherer J."/>
        </authorList>
    </citation>
    <scope>NUCLEOTIDE SEQUENCE [LARGE SCALE GENOMIC DNA]</scope>
</reference>
<dbReference type="HAMAP" id="MF_01161">
    <property type="entry name" value="tRNA_Ile_lys_synt"/>
    <property type="match status" value="1"/>
</dbReference>
<dbReference type="SUPFAM" id="SSF52402">
    <property type="entry name" value="Adenine nucleotide alpha hydrolases-like"/>
    <property type="match status" value="1"/>
</dbReference>
<evidence type="ECO:0000256" key="6">
    <source>
        <dbReference type="ARBA" id="ARBA00048539"/>
    </source>
</evidence>
<dbReference type="OrthoDB" id="434144at2759"/>
<evidence type="ECO:0000313" key="10">
    <source>
        <dbReference type="Proteomes" id="UP000478008"/>
    </source>
</evidence>
<dbReference type="GO" id="GO:0008033">
    <property type="term" value="P:tRNA processing"/>
    <property type="evidence" value="ECO:0007669"/>
    <property type="project" value="UniProtKB-KW"/>
</dbReference>
<dbReference type="RefSeq" id="XP_041139346.1">
    <property type="nucleotide sequence ID" value="XM_041281555.1"/>
</dbReference>
<proteinExistence type="inferred from homology"/>
<comment type="catalytic activity">
    <reaction evidence="6">
        <text>cytidine(34) in tRNA(Ile2) + L-lysine + ATP = lysidine(34) in tRNA(Ile2) + AMP + diphosphate + H(+)</text>
        <dbReference type="Rhea" id="RHEA:43744"/>
        <dbReference type="Rhea" id="RHEA-COMP:10625"/>
        <dbReference type="Rhea" id="RHEA-COMP:10670"/>
        <dbReference type="ChEBI" id="CHEBI:15378"/>
        <dbReference type="ChEBI" id="CHEBI:30616"/>
        <dbReference type="ChEBI" id="CHEBI:32551"/>
        <dbReference type="ChEBI" id="CHEBI:33019"/>
        <dbReference type="ChEBI" id="CHEBI:82748"/>
        <dbReference type="ChEBI" id="CHEBI:83665"/>
        <dbReference type="ChEBI" id="CHEBI:456215"/>
        <dbReference type="EC" id="6.3.4.19"/>
    </reaction>
</comment>
<keyword evidence="10" id="KW-1185">Reference proteome</keyword>
<evidence type="ECO:0000259" key="7">
    <source>
        <dbReference type="Pfam" id="PF01171"/>
    </source>
</evidence>
<dbReference type="Proteomes" id="UP000478008">
    <property type="component" value="Unassembled WGS sequence"/>
</dbReference>
<keyword evidence="2" id="KW-0436">Ligase</keyword>
<dbReference type="NCBIfam" id="TIGR02432">
    <property type="entry name" value="lysidine_TilS_N"/>
    <property type="match status" value="1"/>
</dbReference>
<dbReference type="KEGG" id="bbrx:BRETT_003039"/>
<reference evidence="8" key="3">
    <citation type="journal article" name="BMC Genomics">
        <title>New genome assemblies reveal patterns of domestication and adaptation across Brettanomyces (Dekkera) species.</title>
        <authorList>
            <person name="Roach M.J."/>
            <person name="Borneman A.R."/>
        </authorList>
    </citation>
    <scope>NUCLEOTIDE SEQUENCE</scope>
    <source>
        <strain evidence="8">UCD 2041</strain>
    </source>
</reference>
<dbReference type="CDD" id="cd01992">
    <property type="entry name" value="TilS_N"/>
    <property type="match status" value="1"/>
</dbReference>
<protein>
    <recommendedName>
        <fullName evidence="1">tRNA(Ile)-lysidine synthetase</fullName>
        <ecNumber evidence="1">6.3.4.19</ecNumber>
    </recommendedName>
</protein>
<dbReference type="AlphaFoldDB" id="A0A7D9GZG3"/>
<dbReference type="GO" id="GO:0032267">
    <property type="term" value="F:tRNA(Ile)-lysidine synthase activity"/>
    <property type="evidence" value="ECO:0007669"/>
    <property type="project" value="UniProtKB-EC"/>
</dbReference>
<gene>
    <name evidence="8" type="ORF">BRETT_003039</name>
    <name evidence="9" type="ORF">DEBR0S1_25158G</name>
</gene>
<sequence>MSTGVYTKFLANLTRIFAADLHAFPACIAVALSGGADSMALLNMLVRLKEEKLQNLHIHAITVNHNVRPESAEEAQEVGEVVSKLPVEHHILDINQKIGPKQMEKNARELRYKLLLGACEKVGAGDIFMGHHRSDQLETFLLRMLNNSTLFGLRSMKPVSNYPIVSPNLDLKVVRPMLNIDKSEILSYCKSAGLKWFEDRTNFIPGLTKRNYFRSLLKDDKNKLPPALQKSKILDSLAKVESFNKIVDLRMNNIRKRLQEEGADVIDPKTMSLKLFFPADMIGPLNYVALDRYLFLDMYQVSASANYFHEFTKVDDKYSTFIPKVTGRKDKSSLIEDIWNGKKPSRFTLLKCQFDVKRSDDGIEMEISRANEDPRRGFHVLPFDIKSGEPTQWLFFDERLFLKFSCIDPNMSGRYRLEIFKDKVHLDILKKSFARYSGFKKLLNKYHVPVLIRSGESGDSDKIVGFPTLWKYADDVKPGSIVCEMKMKRALL</sequence>
<dbReference type="Pfam" id="PF01171">
    <property type="entry name" value="ATP_bind_3"/>
    <property type="match status" value="1"/>
</dbReference>
<feature type="domain" description="tRNA(Ile)-lysidine/2-thiocytidine synthase N-terminal" evidence="7">
    <location>
        <begin position="28"/>
        <end position="215"/>
    </location>
</feature>
<dbReference type="EMBL" id="CABFWN010000001">
    <property type="protein sequence ID" value="VUG16768.1"/>
    <property type="molecule type" value="Genomic_DNA"/>
</dbReference>
<dbReference type="InterPro" id="IPR014729">
    <property type="entry name" value="Rossmann-like_a/b/a_fold"/>
</dbReference>
<evidence type="ECO:0000256" key="4">
    <source>
        <dbReference type="ARBA" id="ARBA00022741"/>
    </source>
</evidence>
<dbReference type="Proteomes" id="UP000663131">
    <property type="component" value="Chromosome 9"/>
</dbReference>
<evidence type="ECO:0000256" key="1">
    <source>
        <dbReference type="ARBA" id="ARBA00013267"/>
    </source>
</evidence>
<dbReference type="PANTHER" id="PTHR43033:SF1">
    <property type="entry name" value="TRNA(ILE)-LYSIDINE SYNTHASE-RELATED"/>
    <property type="match status" value="1"/>
</dbReference>